<name>A0AAD7G8I2_MYCRO</name>
<proteinExistence type="predicted"/>
<feature type="compositionally biased region" description="Low complexity" evidence="1">
    <location>
        <begin position="275"/>
        <end position="291"/>
    </location>
</feature>
<accession>A0AAD7G8I2</accession>
<dbReference type="AlphaFoldDB" id="A0AAD7G8I2"/>
<evidence type="ECO:0000313" key="3">
    <source>
        <dbReference type="Proteomes" id="UP001221757"/>
    </source>
</evidence>
<comment type="caution">
    <text evidence="2">The sequence shown here is derived from an EMBL/GenBank/DDBJ whole genome shotgun (WGS) entry which is preliminary data.</text>
</comment>
<evidence type="ECO:0000256" key="1">
    <source>
        <dbReference type="SAM" id="MobiDB-lite"/>
    </source>
</evidence>
<evidence type="ECO:0000313" key="2">
    <source>
        <dbReference type="EMBL" id="KAJ7667209.1"/>
    </source>
</evidence>
<keyword evidence="3" id="KW-1185">Reference proteome</keyword>
<feature type="region of interest" description="Disordered" evidence="1">
    <location>
        <begin position="188"/>
        <end position="230"/>
    </location>
</feature>
<organism evidence="2 3">
    <name type="scientific">Mycena rosella</name>
    <name type="common">Pink bonnet</name>
    <name type="synonym">Agaricus rosellus</name>
    <dbReference type="NCBI Taxonomy" id="1033263"/>
    <lineage>
        <taxon>Eukaryota</taxon>
        <taxon>Fungi</taxon>
        <taxon>Dikarya</taxon>
        <taxon>Basidiomycota</taxon>
        <taxon>Agaricomycotina</taxon>
        <taxon>Agaricomycetes</taxon>
        <taxon>Agaricomycetidae</taxon>
        <taxon>Agaricales</taxon>
        <taxon>Marasmiineae</taxon>
        <taxon>Mycenaceae</taxon>
        <taxon>Mycena</taxon>
    </lineage>
</organism>
<protein>
    <submittedName>
        <fullName evidence="2">Uncharacterized protein</fullName>
    </submittedName>
</protein>
<dbReference type="EMBL" id="JARKIE010000204">
    <property type="protein sequence ID" value="KAJ7667209.1"/>
    <property type="molecule type" value="Genomic_DNA"/>
</dbReference>
<sequence>MEVTLDSQNHVSPFIRALTQLQSLDVDSLDVAALVHLGRLRTLEVLSFTLPASISFPPASDGMLFGRLQSTKIKVLGGPINTLSAFSEGRYRGPATPEAMEEFYHALSEHCAPSSLEVLRLYTGGPPAPRFVHPGVCSGICAASATLRCFGSTYPPGTRWTMRSYSTWHAPGPTSKTSVFARLRMSIPHPAGHTPRPVRLRRALPAPSHPRNGRPRIERRGVDDGAGTGRQVRQRSLVSLVVHRSPISDAPAVAQFLSSIFPNLTGVAFDSVGTGSGTSSPVTIISSGSRSTPCWEK</sequence>
<feature type="region of interest" description="Disordered" evidence="1">
    <location>
        <begin position="275"/>
        <end position="297"/>
    </location>
</feature>
<dbReference type="Proteomes" id="UP001221757">
    <property type="component" value="Unassembled WGS sequence"/>
</dbReference>
<gene>
    <name evidence="2" type="ORF">B0H17DRAFT_1210393</name>
</gene>
<reference evidence="2" key="1">
    <citation type="submission" date="2023-03" db="EMBL/GenBank/DDBJ databases">
        <title>Massive genome expansion in bonnet fungi (Mycena s.s.) driven by repeated elements and novel gene families across ecological guilds.</title>
        <authorList>
            <consortium name="Lawrence Berkeley National Laboratory"/>
            <person name="Harder C.B."/>
            <person name="Miyauchi S."/>
            <person name="Viragh M."/>
            <person name="Kuo A."/>
            <person name="Thoen E."/>
            <person name="Andreopoulos B."/>
            <person name="Lu D."/>
            <person name="Skrede I."/>
            <person name="Drula E."/>
            <person name="Henrissat B."/>
            <person name="Morin E."/>
            <person name="Kohler A."/>
            <person name="Barry K."/>
            <person name="LaButti K."/>
            <person name="Morin E."/>
            <person name="Salamov A."/>
            <person name="Lipzen A."/>
            <person name="Mereny Z."/>
            <person name="Hegedus B."/>
            <person name="Baldrian P."/>
            <person name="Stursova M."/>
            <person name="Weitz H."/>
            <person name="Taylor A."/>
            <person name="Grigoriev I.V."/>
            <person name="Nagy L.G."/>
            <person name="Martin F."/>
            <person name="Kauserud H."/>
        </authorList>
    </citation>
    <scope>NUCLEOTIDE SEQUENCE</scope>
    <source>
        <strain evidence="2">CBHHK067</strain>
    </source>
</reference>